<evidence type="ECO:0000313" key="1">
    <source>
        <dbReference type="EMBL" id="KAI6655357.1"/>
    </source>
</evidence>
<protein>
    <submittedName>
        <fullName evidence="1">Uncharacterized protein</fullName>
    </submittedName>
</protein>
<dbReference type="Proteomes" id="UP001165289">
    <property type="component" value="Unassembled WGS sequence"/>
</dbReference>
<comment type="caution">
    <text evidence="1">The sequence shown here is derived from an EMBL/GenBank/DDBJ whole genome shotgun (WGS) entry which is preliminary data.</text>
</comment>
<accession>A0AAV7K284</accession>
<dbReference type="Gene3D" id="2.40.50.140">
    <property type="entry name" value="Nucleic acid-binding proteins"/>
    <property type="match status" value="1"/>
</dbReference>
<dbReference type="EMBL" id="JAKMXF010000199">
    <property type="protein sequence ID" value="KAI6655357.1"/>
    <property type="molecule type" value="Genomic_DNA"/>
</dbReference>
<name>A0AAV7K284_9METZ</name>
<gene>
    <name evidence="1" type="ORF">LOD99_2192</name>
</gene>
<proteinExistence type="predicted"/>
<evidence type="ECO:0000313" key="2">
    <source>
        <dbReference type="Proteomes" id="UP001165289"/>
    </source>
</evidence>
<sequence>MYVSISAEEMGRNFEVDGKQVVDAHCDDKMFTTYYFKTKLKQERYNDEYRLKAIILGVTTTNTVIQDCKILLKKIQSFCVGL</sequence>
<dbReference type="SUPFAM" id="SSF50249">
    <property type="entry name" value="Nucleic acid-binding proteins"/>
    <property type="match status" value="1"/>
</dbReference>
<reference evidence="1 2" key="1">
    <citation type="journal article" date="2023" name="BMC Biol.">
        <title>The compact genome of the sponge Oopsacas minuta (Hexactinellida) is lacking key metazoan core genes.</title>
        <authorList>
            <person name="Santini S."/>
            <person name="Schenkelaars Q."/>
            <person name="Jourda C."/>
            <person name="Duchesne M."/>
            <person name="Belahbib H."/>
            <person name="Rocher C."/>
            <person name="Selva M."/>
            <person name="Riesgo A."/>
            <person name="Vervoort M."/>
            <person name="Leys S.P."/>
            <person name="Kodjabachian L."/>
            <person name="Le Bivic A."/>
            <person name="Borchiellini C."/>
            <person name="Claverie J.M."/>
            <person name="Renard E."/>
        </authorList>
    </citation>
    <scope>NUCLEOTIDE SEQUENCE [LARGE SCALE GENOMIC DNA]</scope>
    <source>
        <strain evidence="1">SPO-2</strain>
    </source>
</reference>
<organism evidence="1 2">
    <name type="scientific">Oopsacas minuta</name>
    <dbReference type="NCBI Taxonomy" id="111878"/>
    <lineage>
        <taxon>Eukaryota</taxon>
        <taxon>Metazoa</taxon>
        <taxon>Porifera</taxon>
        <taxon>Hexactinellida</taxon>
        <taxon>Hexasterophora</taxon>
        <taxon>Lyssacinosida</taxon>
        <taxon>Leucopsacidae</taxon>
        <taxon>Oopsacas</taxon>
    </lineage>
</organism>
<keyword evidence="2" id="KW-1185">Reference proteome</keyword>
<dbReference type="InterPro" id="IPR012340">
    <property type="entry name" value="NA-bd_OB-fold"/>
</dbReference>
<dbReference type="AlphaFoldDB" id="A0AAV7K284"/>